<comment type="caution">
    <text evidence="1">The sequence shown here is derived from an EMBL/GenBank/DDBJ whole genome shotgun (WGS) entry which is preliminary data.</text>
</comment>
<dbReference type="HOGENOM" id="CLU_659921_0_0_6"/>
<accession>S3NB76</accession>
<dbReference type="EMBL" id="ATGI01000032">
    <property type="protein sequence ID" value="EPF71619.1"/>
    <property type="molecule type" value="Genomic_DNA"/>
</dbReference>
<dbReference type="AlphaFoldDB" id="S3NB76"/>
<organism evidence="1 2">
    <name type="scientific">Acinetobacter rudis CIP 110305</name>
    <dbReference type="NCBI Taxonomy" id="421052"/>
    <lineage>
        <taxon>Bacteria</taxon>
        <taxon>Pseudomonadati</taxon>
        <taxon>Pseudomonadota</taxon>
        <taxon>Gammaproteobacteria</taxon>
        <taxon>Moraxellales</taxon>
        <taxon>Moraxellaceae</taxon>
        <taxon>Acinetobacter</taxon>
    </lineage>
</organism>
<reference evidence="1 2" key="1">
    <citation type="submission" date="2013-06" db="EMBL/GenBank/DDBJ databases">
        <title>The Genome Sequence of Acinetobacter rudis CIP 110305.</title>
        <authorList>
            <consortium name="The Broad Institute Genome Sequencing Platform"/>
            <consortium name="The Broad Institute Genome Sequencing Center for Infectious Disease"/>
            <person name="Cerqueira G."/>
            <person name="Feldgarden M."/>
            <person name="Courvalin P."/>
            <person name="Perichon B."/>
            <person name="Grillot-Courvalin C."/>
            <person name="Clermont D."/>
            <person name="Rocha E."/>
            <person name="Yoon E.-J."/>
            <person name="Nemec A."/>
            <person name="Young S.K."/>
            <person name="Zeng Q."/>
            <person name="Gargeya S."/>
            <person name="Fitzgerald M."/>
            <person name="Abouelleil A."/>
            <person name="Alvarado L."/>
            <person name="Berlin A.M."/>
            <person name="Chapman S.B."/>
            <person name="Dewar J."/>
            <person name="Goldberg J."/>
            <person name="Griggs A."/>
            <person name="Gujja S."/>
            <person name="Hansen M."/>
            <person name="Howarth C."/>
            <person name="Imamovic A."/>
            <person name="Larimer J."/>
            <person name="McCowan C."/>
            <person name="Murphy C."/>
            <person name="Pearson M."/>
            <person name="Priest M."/>
            <person name="Roberts A."/>
            <person name="Saif S."/>
            <person name="Shea T."/>
            <person name="Sykes S."/>
            <person name="Wortman J."/>
            <person name="Nusbaum C."/>
            <person name="Birren B."/>
        </authorList>
    </citation>
    <scope>NUCLEOTIDE SEQUENCE [LARGE SCALE GENOMIC DNA]</scope>
    <source>
        <strain evidence="1 2">CIP 110305</strain>
    </source>
</reference>
<proteinExistence type="predicted"/>
<keyword evidence="2" id="KW-1185">Reference proteome</keyword>
<protein>
    <submittedName>
        <fullName evidence="1">Uncharacterized protein</fullName>
    </submittedName>
</protein>
<dbReference type="Proteomes" id="UP000014568">
    <property type="component" value="Unassembled WGS sequence"/>
</dbReference>
<gene>
    <name evidence="1" type="ORF">F945_02652</name>
</gene>
<evidence type="ECO:0000313" key="1">
    <source>
        <dbReference type="EMBL" id="EPF71619.1"/>
    </source>
</evidence>
<evidence type="ECO:0000313" key="2">
    <source>
        <dbReference type="Proteomes" id="UP000014568"/>
    </source>
</evidence>
<sequence>MGITSNNAPVQIEPGELKDLSAYYANSAQDTKGGYGVDALEEIRAIGNGSFQQTDKPFIVAPILAQGQVRLCNGNGFLDQKVACKKITDKSFIMPIQEIHTSLQDSGVAPNPFASSFTYEGGVTHFRYLGEQPAHVLLSGSIKLLVRLSDKSNEELRLLGESWVHAPTIWLMLQHSPKPKADLEVAYQISCDQGWKPRELFKLDPFTSYKVPLLPYQELEPLLVNEPNKTITIIDGSILPKSIAENNGVPNKGHRITSWFDIGAETHLWMKTDGLSNASRFQWKDKNGNIHYDTRIQSGGGNSANRVVKVPDYATQCRVWFNNGDQPDLNTSTNIIIKAVPEQYDPYYGFWAEYEFNVNTLHYFEPNTDYFFSLDGRDGNKWSFDSRGFIQISGGLDFSLNVRDQLQQRFDEMRGE</sequence>
<dbReference type="PATRIC" id="fig|421052.3.peg.2590"/>
<dbReference type="RefSeq" id="WP_016657048.1">
    <property type="nucleotide sequence ID" value="NZ_KE340353.1"/>
</dbReference>
<name>S3NB76_9GAMM</name>